<dbReference type="GO" id="GO:0005886">
    <property type="term" value="C:plasma membrane"/>
    <property type="evidence" value="ECO:0007669"/>
    <property type="project" value="UniProtKB-SubCell"/>
</dbReference>
<evidence type="ECO:0000256" key="7">
    <source>
        <dbReference type="ARBA" id="ARBA00022989"/>
    </source>
</evidence>
<proteinExistence type="inferred from homology"/>
<dbReference type="AlphaFoldDB" id="A0A0F9IRR2"/>
<feature type="domain" description="MotA/TolQ/ExbB proton channel" evidence="11">
    <location>
        <begin position="82"/>
        <end position="210"/>
    </location>
</feature>
<evidence type="ECO:0000256" key="3">
    <source>
        <dbReference type="ARBA" id="ARBA00022475"/>
    </source>
</evidence>
<dbReference type="GO" id="GO:0051301">
    <property type="term" value="P:cell division"/>
    <property type="evidence" value="ECO:0007669"/>
    <property type="project" value="UniProtKB-KW"/>
</dbReference>
<dbReference type="NCBIfam" id="TIGR02796">
    <property type="entry name" value="tolQ"/>
    <property type="match status" value="1"/>
</dbReference>
<dbReference type="InterPro" id="IPR050790">
    <property type="entry name" value="ExbB/TolQ_transport"/>
</dbReference>
<keyword evidence="3" id="KW-1003">Cell membrane</keyword>
<feature type="transmembrane region" description="Helical" evidence="10">
    <location>
        <begin position="131"/>
        <end position="154"/>
    </location>
</feature>
<evidence type="ECO:0000256" key="9">
    <source>
        <dbReference type="ARBA" id="ARBA00023306"/>
    </source>
</evidence>
<keyword evidence="5" id="KW-0132">Cell division</keyword>
<comment type="subcellular location">
    <subcellularLocation>
        <location evidence="1">Cell membrane</location>
        <topology evidence="1">Multi-pass membrane protein</topology>
    </subcellularLocation>
</comment>
<protein>
    <recommendedName>
        <fullName evidence="11">MotA/TolQ/ExbB proton channel domain-containing protein</fullName>
    </recommendedName>
</protein>
<dbReference type="GO" id="GO:0043213">
    <property type="term" value="P:bacteriocin transport"/>
    <property type="evidence" value="ECO:0007669"/>
    <property type="project" value="InterPro"/>
</dbReference>
<sequence>METTVHEMSILGLVSDASLLVKLVMVILVLSSLLSWYLIIWRSQVLKKREKDIQSFYSQSKQTTDIHSLALMGANAGSSSSALAAILQTGVSEQHAFSQSSSLSHDAIMGNIERAIMVDINEQESELETGLSTLATIGSVSPYIGLFGTVWGIMNSFIGLSQVEQATLNTVAPGIAEALIATAIGLFAAIPAVIAYNRLSMRATDISTRYYQFGNELMTRLQRLSIRASQQKAA</sequence>
<keyword evidence="6 10" id="KW-0812">Transmembrane</keyword>
<dbReference type="EMBL" id="LAZR01013306">
    <property type="protein sequence ID" value="KKM22574.1"/>
    <property type="molecule type" value="Genomic_DNA"/>
</dbReference>
<evidence type="ECO:0000256" key="4">
    <source>
        <dbReference type="ARBA" id="ARBA00022519"/>
    </source>
</evidence>
<organism evidence="12">
    <name type="scientific">marine sediment metagenome</name>
    <dbReference type="NCBI Taxonomy" id="412755"/>
    <lineage>
        <taxon>unclassified sequences</taxon>
        <taxon>metagenomes</taxon>
        <taxon>ecological metagenomes</taxon>
    </lineage>
</organism>
<feature type="transmembrane region" description="Helical" evidence="10">
    <location>
        <begin position="20"/>
        <end position="41"/>
    </location>
</feature>
<dbReference type="PANTHER" id="PTHR30625">
    <property type="entry name" value="PROTEIN TOLQ"/>
    <property type="match status" value="1"/>
</dbReference>
<keyword evidence="7 10" id="KW-1133">Transmembrane helix</keyword>
<dbReference type="InterPro" id="IPR014163">
    <property type="entry name" value="Tol-Pal_TolQ"/>
</dbReference>
<dbReference type="Pfam" id="PF01618">
    <property type="entry name" value="MotA_ExbB"/>
    <property type="match status" value="1"/>
</dbReference>
<keyword evidence="9" id="KW-0131">Cell cycle</keyword>
<evidence type="ECO:0000256" key="1">
    <source>
        <dbReference type="ARBA" id="ARBA00004651"/>
    </source>
</evidence>
<accession>A0A0F9IRR2</accession>
<dbReference type="GO" id="GO:0017038">
    <property type="term" value="P:protein import"/>
    <property type="evidence" value="ECO:0007669"/>
    <property type="project" value="TreeGrafter"/>
</dbReference>
<name>A0A0F9IRR2_9ZZZZ</name>
<dbReference type="PANTHER" id="PTHR30625:SF3">
    <property type="entry name" value="TOL-PAL SYSTEM PROTEIN TOLQ"/>
    <property type="match status" value="1"/>
</dbReference>
<comment type="caution">
    <text evidence="12">The sequence shown here is derived from an EMBL/GenBank/DDBJ whole genome shotgun (WGS) entry which is preliminary data.</text>
</comment>
<keyword evidence="8 10" id="KW-0472">Membrane</keyword>
<evidence type="ECO:0000256" key="6">
    <source>
        <dbReference type="ARBA" id="ARBA00022692"/>
    </source>
</evidence>
<evidence type="ECO:0000256" key="5">
    <source>
        <dbReference type="ARBA" id="ARBA00022618"/>
    </source>
</evidence>
<evidence type="ECO:0000256" key="10">
    <source>
        <dbReference type="SAM" id="Phobius"/>
    </source>
</evidence>
<gene>
    <name evidence="12" type="ORF">LCGC14_1623900</name>
</gene>
<dbReference type="InterPro" id="IPR002898">
    <property type="entry name" value="MotA_ExbB_proton_chnl"/>
</dbReference>
<comment type="similarity">
    <text evidence="2">Belongs to the ExbB/TolQ family.</text>
</comment>
<evidence type="ECO:0000256" key="2">
    <source>
        <dbReference type="ARBA" id="ARBA00010442"/>
    </source>
</evidence>
<keyword evidence="4" id="KW-0997">Cell inner membrane</keyword>
<evidence type="ECO:0000259" key="11">
    <source>
        <dbReference type="Pfam" id="PF01618"/>
    </source>
</evidence>
<evidence type="ECO:0000313" key="12">
    <source>
        <dbReference type="EMBL" id="KKM22574.1"/>
    </source>
</evidence>
<evidence type="ECO:0000256" key="8">
    <source>
        <dbReference type="ARBA" id="ARBA00023136"/>
    </source>
</evidence>
<reference evidence="12" key="1">
    <citation type="journal article" date="2015" name="Nature">
        <title>Complex archaea that bridge the gap between prokaryotes and eukaryotes.</title>
        <authorList>
            <person name="Spang A."/>
            <person name="Saw J.H."/>
            <person name="Jorgensen S.L."/>
            <person name="Zaremba-Niedzwiedzka K."/>
            <person name="Martijn J."/>
            <person name="Lind A.E."/>
            <person name="van Eijk R."/>
            <person name="Schleper C."/>
            <person name="Guy L."/>
            <person name="Ettema T.J."/>
        </authorList>
    </citation>
    <scope>NUCLEOTIDE SEQUENCE</scope>
</reference>
<feature type="transmembrane region" description="Helical" evidence="10">
    <location>
        <begin position="174"/>
        <end position="196"/>
    </location>
</feature>